<keyword evidence="1" id="KW-0378">Hydrolase</keyword>
<dbReference type="SUPFAM" id="SSF56784">
    <property type="entry name" value="HAD-like"/>
    <property type="match status" value="1"/>
</dbReference>
<dbReference type="Gene3D" id="3.40.50.1000">
    <property type="entry name" value="HAD superfamily/HAD-like"/>
    <property type="match status" value="1"/>
</dbReference>
<evidence type="ECO:0000313" key="1">
    <source>
        <dbReference type="EMBL" id="MFC5591835.1"/>
    </source>
</evidence>
<protein>
    <submittedName>
        <fullName evidence="1">HAD family hydrolase</fullName>
        <ecNumber evidence="1">3.1.3.-</ecNumber>
    </submittedName>
</protein>
<dbReference type="PANTHER" id="PTHR43434:SF1">
    <property type="entry name" value="PHOSPHOGLYCOLATE PHOSPHATASE"/>
    <property type="match status" value="1"/>
</dbReference>
<dbReference type="EMBL" id="JBHSNO010000018">
    <property type="protein sequence ID" value="MFC5591835.1"/>
    <property type="molecule type" value="Genomic_DNA"/>
</dbReference>
<reference evidence="2" key="1">
    <citation type="journal article" date="2019" name="Int. J. Syst. Evol. Microbiol.">
        <title>The Global Catalogue of Microorganisms (GCM) 10K type strain sequencing project: providing services to taxonomists for standard genome sequencing and annotation.</title>
        <authorList>
            <consortium name="The Broad Institute Genomics Platform"/>
            <consortium name="The Broad Institute Genome Sequencing Center for Infectious Disease"/>
            <person name="Wu L."/>
            <person name="Ma J."/>
        </authorList>
    </citation>
    <scope>NUCLEOTIDE SEQUENCE [LARGE SCALE GENOMIC DNA]</scope>
    <source>
        <strain evidence="2">CGMCC 4.1434</strain>
    </source>
</reference>
<gene>
    <name evidence="1" type="ORF">ACFPRA_23430</name>
</gene>
<proteinExistence type="predicted"/>
<accession>A0ABW0TQS9</accession>
<dbReference type="InterPro" id="IPR050155">
    <property type="entry name" value="HAD-like_hydrolase_sf"/>
</dbReference>
<name>A0ABW0TQS9_9BACL</name>
<dbReference type="CDD" id="cd01427">
    <property type="entry name" value="HAD_like"/>
    <property type="match status" value="1"/>
</dbReference>
<organism evidence="1 2">
    <name type="scientific">Sporosarcina soli</name>
    <dbReference type="NCBI Taxonomy" id="334736"/>
    <lineage>
        <taxon>Bacteria</taxon>
        <taxon>Bacillati</taxon>
        <taxon>Bacillota</taxon>
        <taxon>Bacilli</taxon>
        <taxon>Bacillales</taxon>
        <taxon>Caryophanaceae</taxon>
        <taxon>Sporosarcina</taxon>
    </lineage>
</organism>
<dbReference type="EC" id="3.1.3.-" evidence="1"/>
<dbReference type="GO" id="GO:0016787">
    <property type="term" value="F:hydrolase activity"/>
    <property type="evidence" value="ECO:0007669"/>
    <property type="project" value="UniProtKB-KW"/>
</dbReference>
<dbReference type="PANTHER" id="PTHR43434">
    <property type="entry name" value="PHOSPHOGLYCOLATE PHOSPHATASE"/>
    <property type="match status" value="1"/>
</dbReference>
<dbReference type="Proteomes" id="UP001596109">
    <property type="component" value="Unassembled WGS sequence"/>
</dbReference>
<comment type="caution">
    <text evidence="1">The sequence shown here is derived from an EMBL/GenBank/DDBJ whole genome shotgun (WGS) entry which is preliminary data.</text>
</comment>
<dbReference type="InterPro" id="IPR023214">
    <property type="entry name" value="HAD_sf"/>
</dbReference>
<evidence type="ECO:0000313" key="2">
    <source>
        <dbReference type="Proteomes" id="UP001596109"/>
    </source>
</evidence>
<keyword evidence="2" id="KW-1185">Reference proteome</keyword>
<dbReference type="Pfam" id="PF00702">
    <property type="entry name" value="Hydrolase"/>
    <property type="match status" value="1"/>
</dbReference>
<dbReference type="InterPro" id="IPR036412">
    <property type="entry name" value="HAD-like_sf"/>
</dbReference>
<dbReference type="RefSeq" id="WP_381440170.1">
    <property type="nucleotide sequence ID" value="NZ_JBHSNO010000018.1"/>
</dbReference>
<sequence>MEWLKKIKVIIFDMDGTLYQDYTFLGRYVRHLLQDVLPQETIESKVREAYAILEGNHIARLGYFYNRENQTVYAHQNMQLTKSFQWNGEENEDLDQQLEQLSYIGDPWGIAMLYAIQHGIDEQKRMRAFHQVREEMLTDPYEIFCHHPLFVAISKLHVEKKILMTNTPEPSGPEFVKHLNIEQLFDEYVYGAEKPYGIQSTVERLLKEGYAAHEILSIGDNPWNDLHPVKKSGGKTCLITKYAYSDPTEWDISVRTIEELTEFLQGQAELHLVQAH</sequence>